<accession>A0A1I3RXA5</accession>
<dbReference type="EMBL" id="FORU01000009">
    <property type="protein sequence ID" value="SFJ51035.1"/>
    <property type="molecule type" value="Genomic_DNA"/>
</dbReference>
<feature type="transmembrane region" description="Helical" evidence="1">
    <location>
        <begin position="176"/>
        <end position="203"/>
    </location>
</feature>
<keyword evidence="3" id="KW-1185">Reference proteome</keyword>
<evidence type="ECO:0000313" key="3">
    <source>
        <dbReference type="Proteomes" id="UP000243887"/>
    </source>
</evidence>
<reference evidence="3" key="1">
    <citation type="submission" date="2016-10" db="EMBL/GenBank/DDBJ databases">
        <authorList>
            <person name="Varghese N."/>
            <person name="Submissions S."/>
        </authorList>
    </citation>
    <scope>NUCLEOTIDE SEQUENCE [LARGE SCALE GENOMIC DNA]</scope>
    <source>
        <strain evidence="3">DSM 26542</strain>
    </source>
</reference>
<dbReference type="STRING" id="1150112.SAMN04487893_10949"/>
<feature type="transmembrane region" description="Helical" evidence="1">
    <location>
        <begin position="148"/>
        <end position="169"/>
    </location>
</feature>
<sequence length="323" mass="37733">MRETAFIKQNKDKWLEYEKAIFTNLRTKPDYLAHLYIQLMNDLSYAQTYYPKSKTTVYLNHLAAQTYQKIYKTKRLEENRIKHFFTTEIPLVLYQYRKYLYFSFLVFFICVFIGTISTKYDLSFVRLILGDSYVNETLENIKNGDSMAIYKSGNSFSSFIFITVNNLYVGLRMFMYGIFGGVGTLIFMFYNGIMIGSFQYFFIQQNEFISSLKGVWLHGTFEISALIIEAAAGFIIGGSLFFPKTFSRIDSFKIGFKNAFKIVLSTIPLTILAGFIEGYITRYSKEMPDILNYLIIFLSLVLVAFYFVIYPRILHKSINTKLF</sequence>
<proteinExistence type="predicted"/>
<feature type="transmembrane region" description="Helical" evidence="1">
    <location>
        <begin position="99"/>
        <end position="117"/>
    </location>
</feature>
<evidence type="ECO:0000313" key="2">
    <source>
        <dbReference type="EMBL" id="SFJ51035.1"/>
    </source>
</evidence>
<dbReference type="PANTHER" id="PTHR35337">
    <property type="entry name" value="SLR1478 PROTEIN"/>
    <property type="match status" value="1"/>
</dbReference>
<keyword evidence="1" id="KW-0472">Membrane</keyword>
<evidence type="ECO:0000256" key="1">
    <source>
        <dbReference type="SAM" id="Phobius"/>
    </source>
</evidence>
<dbReference type="InterPro" id="IPR002798">
    <property type="entry name" value="SpoIIM-like"/>
</dbReference>
<dbReference type="PANTHER" id="PTHR35337:SF1">
    <property type="entry name" value="SLR1478 PROTEIN"/>
    <property type="match status" value="1"/>
</dbReference>
<organism evidence="2 3">
    <name type="scientific">Myroides guanonis</name>
    <dbReference type="NCBI Taxonomy" id="1150112"/>
    <lineage>
        <taxon>Bacteria</taxon>
        <taxon>Pseudomonadati</taxon>
        <taxon>Bacteroidota</taxon>
        <taxon>Flavobacteriia</taxon>
        <taxon>Flavobacteriales</taxon>
        <taxon>Flavobacteriaceae</taxon>
        <taxon>Myroides</taxon>
    </lineage>
</organism>
<gene>
    <name evidence="2" type="ORF">SAMN04487893_10949</name>
</gene>
<dbReference type="RefSeq" id="WP_090679328.1">
    <property type="nucleotide sequence ID" value="NZ_FORU01000009.1"/>
</dbReference>
<dbReference type="Proteomes" id="UP000243887">
    <property type="component" value="Unassembled WGS sequence"/>
</dbReference>
<feature type="transmembrane region" description="Helical" evidence="1">
    <location>
        <begin position="223"/>
        <end position="242"/>
    </location>
</feature>
<dbReference type="OrthoDB" id="9800053at2"/>
<feature type="transmembrane region" description="Helical" evidence="1">
    <location>
        <begin position="290"/>
        <end position="309"/>
    </location>
</feature>
<dbReference type="AlphaFoldDB" id="A0A1I3RXA5"/>
<name>A0A1I3RXA5_9FLAO</name>
<feature type="transmembrane region" description="Helical" evidence="1">
    <location>
        <begin position="262"/>
        <end position="284"/>
    </location>
</feature>
<dbReference type="Pfam" id="PF01944">
    <property type="entry name" value="SpoIIM"/>
    <property type="match status" value="1"/>
</dbReference>
<protein>
    <submittedName>
        <fullName evidence="2">Uncharacterized membrane protein SpoIIM, required for sporulation</fullName>
    </submittedName>
</protein>
<keyword evidence="1" id="KW-0812">Transmembrane</keyword>
<keyword evidence="1" id="KW-1133">Transmembrane helix</keyword>